<dbReference type="PANTHER" id="PTHR30535:SF34">
    <property type="entry name" value="MOLYBDATE-BINDING PROTEIN MOLA"/>
    <property type="match status" value="1"/>
</dbReference>
<dbReference type="KEGG" id="bwa:HLV38_02990"/>
<feature type="domain" description="Fe/B12 periplasmic-binding" evidence="2">
    <location>
        <begin position="48"/>
        <end position="351"/>
    </location>
</feature>
<dbReference type="InterPro" id="IPR050902">
    <property type="entry name" value="ABC_Transporter_SBP"/>
</dbReference>
<accession>A0A6M8J3N0</accession>
<dbReference type="AlphaFoldDB" id="A0A6M8J3N0"/>
<dbReference type="Pfam" id="PF01497">
    <property type="entry name" value="Peripla_BP_2"/>
    <property type="match status" value="1"/>
</dbReference>
<gene>
    <name evidence="3" type="ORF">HLV38_02990</name>
</gene>
<reference evidence="4" key="1">
    <citation type="submission" date="2020-05" db="EMBL/GenBank/DDBJ databases">
        <title>Novel species in genus Nocardioides.</title>
        <authorList>
            <person name="Zhang G."/>
        </authorList>
    </citation>
    <scope>NUCLEOTIDE SEQUENCE [LARGE SCALE GENOMIC DNA]</scope>
    <source>
        <strain evidence="4">zg-1050</strain>
    </source>
</reference>
<dbReference type="EMBL" id="CP053716">
    <property type="protein sequence ID" value="QKF07203.1"/>
    <property type="molecule type" value="Genomic_DNA"/>
</dbReference>
<dbReference type="Gene3D" id="3.40.50.1980">
    <property type="entry name" value="Nitrogenase molybdenum iron protein domain"/>
    <property type="match status" value="2"/>
</dbReference>
<name>A0A6M8J3N0_9ACTN</name>
<dbReference type="PROSITE" id="PS50983">
    <property type="entry name" value="FE_B12_PBP"/>
    <property type="match status" value="1"/>
</dbReference>
<evidence type="ECO:0000259" key="2">
    <source>
        <dbReference type="PROSITE" id="PS50983"/>
    </source>
</evidence>
<protein>
    <submittedName>
        <fullName evidence="3">ABC transporter substrate-binding protein</fullName>
    </submittedName>
</protein>
<evidence type="ECO:0000313" key="4">
    <source>
        <dbReference type="Proteomes" id="UP000503297"/>
    </source>
</evidence>
<organism evidence="3 4">
    <name type="scientific">Berryella wangjianweii</name>
    <dbReference type="NCBI Taxonomy" id="2734634"/>
    <lineage>
        <taxon>Bacteria</taxon>
        <taxon>Bacillati</taxon>
        <taxon>Actinomycetota</taxon>
        <taxon>Coriobacteriia</taxon>
        <taxon>Eggerthellales</taxon>
        <taxon>Eggerthellaceae</taxon>
        <taxon>Berryella</taxon>
    </lineage>
</organism>
<keyword evidence="4" id="KW-1185">Reference proteome</keyword>
<dbReference type="SUPFAM" id="SSF53807">
    <property type="entry name" value="Helical backbone' metal receptor"/>
    <property type="match status" value="1"/>
</dbReference>
<proteinExistence type="inferred from homology"/>
<sequence length="381" mass="41897">MSWGCTSAPSGSGAASDASPTDAKAVQFVDAAGVEHTFDRPVKKAAIQYSGSGGAFITMSALFGREVHEHISGMDPGLEQYRADMWKTFVAGVPELADIPRIGSVGKDFDLEGVIASDAEAVILPLDQRATASESVEPKLRAAGIAVVYIDFHDQTKEGHVKSVRNLGAMFGKQERAEQVVQFYLEHRERVEQRVNELLKTHERPLVYMEVAADGPGKFGNSYNNSYMWGAIAHEAGATSVGEGVLENYGQIDPERLLKADPQKIVLTGSYWPKSPESVRMGFEADPARARELASAYFQQRSGWDGLSAWKRTQSAGEGAGEVYLIHHGLARDVYDCASYEFLAQVCFPDELADLDPTATLRSFYEKFLPYEFSGLWFYRL</sequence>
<dbReference type="PANTHER" id="PTHR30535">
    <property type="entry name" value="VITAMIN B12-BINDING PROTEIN"/>
    <property type="match status" value="1"/>
</dbReference>
<comment type="similarity">
    <text evidence="1">Belongs to the bacterial solute-binding protein 8 family.</text>
</comment>
<evidence type="ECO:0000256" key="1">
    <source>
        <dbReference type="ARBA" id="ARBA00008814"/>
    </source>
</evidence>
<dbReference type="InterPro" id="IPR002491">
    <property type="entry name" value="ABC_transptr_periplasmic_BD"/>
</dbReference>
<dbReference type="RefSeq" id="WP_173164169.1">
    <property type="nucleotide sequence ID" value="NZ_CP053716.1"/>
</dbReference>
<dbReference type="Proteomes" id="UP000503297">
    <property type="component" value="Chromosome"/>
</dbReference>
<evidence type="ECO:0000313" key="3">
    <source>
        <dbReference type="EMBL" id="QKF07203.1"/>
    </source>
</evidence>